<dbReference type="PANTHER" id="PTHR18898">
    <property type="entry name" value="NUCLEOPROTEIN TPR-RELATED"/>
    <property type="match status" value="1"/>
</dbReference>
<dbReference type="PANTHER" id="PTHR18898:SF2">
    <property type="entry name" value="NUCLEOPROTEIN TPR"/>
    <property type="match status" value="1"/>
</dbReference>
<feature type="compositionally biased region" description="Low complexity" evidence="2">
    <location>
        <begin position="28"/>
        <end position="38"/>
    </location>
</feature>
<dbReference type="Gene3D" id="1.10.287.1490">
    <property type="match status" value="1"/>
</dbReference>
<evidence type="ECO:0000256" key="2">
    <source>
        <dbReference type="SAM" id="MobiDB-lite"/>
    </source>
</evidence>
<feature type="compositionally biased region" description="Polar residues" evidence="2">
    <location>
        <begin position="882"/>
        <end position="907"/>
    </location>
</feature>
<proteinExistence type="predicted"/>
<dbReference type="Proteomes" id="UP000747399">
    <property type="component" value="Unassembled WGS sequence"/>
</dbReference>
<organism evidence="3 4">
    <name type="scientific">Volvox africanus</name>
    <dbReference type="NCBI Taxonomy" id="51714"/>
    <lineage>
        <taxon>Eukaryota</taxon>
        <taxon>Viridiplantae</taxon>
        <taxon>Chlorophyta</taxon>
        <taxon>core chlorophytes</taxon>
        <taxon>Chlorophyceae</taxon>
        <taxon>CS clade</taxon>
        <taxon>Chlamydomonadales</taxon>
        <taxon>Volvocaceae</taxon>
        <taxon>Volvox</taxon>
    </lineage>
</organism>
<keyword evidence="4" id="KW-1185">Reference proteome</keyword>
<keyword evidence="1" id="KW-0175">Coiled coil</keyword>
<feature type="region of interest" description="Disordered" evidence="2">
    <location>
        <begin position="1312"/>
        <end position="1350"/>
    </location>
</feature>
<dbReference type="EMBL" id="BNCO01000035">
    <property type="protein sequence ID" value="GIL59460.1"/>
    <property type="molecule type" value="Genomic_DNA"/>
</dbReference>
<feature type="region of interest" description="Disordered" evidence="2">
    <location>
        <begin position="28"/>
        <end position="58"/>
    </location>
</feature>
<evidence type="ECO:0000256" key="1">
    <source>
        <dbReference type="SAM" id="Coils"/>
    </source>
</evidence>
<feature type="region of interest" description="Disordered" evidence="2">
    <location>
        <begin position="1501"/>
        <end position="1521"/>
    </location>
</feature>
<comment type="caution">
    <text evidence="3">The sequence shown here is derived from an EMBL/GenBank/DDBJ whole genome shotgun (WGS) entry which is preliminary data.</text>
</comment>
<accession>A0A8J4BIP9</accession>
<evidence type="ECO:0000313" key="3">
    <source>
        <dbReference type="EMBL" id="GIL59460.1"/>
    </source>
</evidence>
<evidence type="ECO:0000313" key="4">
    <source>
        <dbReference type="Proteomes" id="UP000747399"/>
    </source>
</evidence>
<dbReference type="GO" id="GO:0006406">
    <property type="term" value="P:mRNA export from nucleus"/>
    <property type="evidence" value="ECO:0007669"/>
    <property type="project" value="TreeGrafter"/>
</dbReference>
<feature type="compositionally biased region" description="Gly residues" evidence="2">
    <location>
        <begin position="1332"/>
        <end position="1342"/>
    </location>
</feature>
<gene>
    <name evidence="3" type="ORF">Vafri_14106</name>
</gene>
<protein>
    <submittedName>
        <fullName evidence="3">Uncharacterized protein</fullName>
    </submittedName>
</protein>
<name>A0A8J4BIP9_9CHLO</name>
<dbReference type="GO" id="GO:0017056">
    <property type="term" value="F:structural constituent of nuclear pore"/>
    <property type="evidence" value="ECO:0007669"/>
    <property type="project" value="TreeGrafter"/>
</dbReference>
<feature type="compositionally biased region" description="Basic and acidic residues" evidence="2">
    <location>
        <begin position="1512"/>
        <end position="1521"/>
    </location>
</feature>
<feature type="region of interest" description="Disordered" evidence="2">
    <location>
        <begin position="845"/>
        <end position="916"/>
    </location>
</feature>
<dbReference type="GO" id="GO:1901673">
    <property type="term" value="P:regulation of mitotic spindle assembly"/>
    <property type="evidence" value="ECO:0007669"/>
    <property type="project" value="TreeGrafter"/>
</dbReference>
<feature type="coiled-coil region" evidence="1">
    <location>
        <begin position="153"/>
        <end position="300"/>
    </location>
</feature>
<dbReference type="GO" id="GO:0005643">
    <property type="term" value="C:nuclear pore"/>
    <property type="evidence" value="ECO:0007669"/>
    <property type="project" value="TreeGrafter"/>
</dbReference>
<sequence length="1521" mass="154863">MATAAPLPLPCQLSAGVLDPAAAATSTSTAADSAATPAIHSRDRGALQGDPLDINCRGGGSRTPGASLLSKSLCSPMAITPLPIAPNKTSGSGDPTSATASAILASTCDGDGVCGGAANDGAGTGLEIGLGSGSGSGVGGIGIVALSRLGVRLSGLESELGAMKAEKEALTAELERWRKSHATLESELSDSRAAARCRVSELQDELATTTQRAMASEDAAAELRRQLDGRRSTLEGLLTGRDRRVAELQASLASLREEVGKKEAERAAAAGQLKGMGPLVEALEAEQAALRQQLLDLGTRHQSQEAGLAACRSWVQEQLGEGTATASGLGQGTGGNGAGGGGHGGGLVFLAGELKRCLHGTQAVAERLRSSEASCTALRLQSTELAAQLHSAQSLAASLRQQLATRDEELAVSLTERGRLGEAVAAGEDLVEGAETGLRQLTAALQRLQERFTGSFMAAMERAAAAAADAAAARRRSEELEATVKSAAAADAAAAAGHVKVSTADAWTSTADRMQCLTASALDIAGGSVAVSLPSATPTVAQQQLPSGPVLATPLASTVSTATPGTAAIATIPRATHFPSGLPSNDAQEPILMAAGPLRPSLLAAVPLNIASGDMKSLGRPAVTLATAEVATASLAGAPKQAVVTSVEPAKPQLQHKSNQERIVLAMPASRDQAETKIPDADGVIITTIEAAATEAPPTLAPLANSDASGRLGVLHASASPRGFNEVSAATVAAAVIGLKPAVVTSIPSPSAVDSGAKVACAARAAVELVSGVDPTRVDVGGKGCGQAAHNGVELVQQEKEEYRHEAWQPRPAPQPLRCDRGWEHLSQQQQEPCQQQQPELLQRQQRFQSPDARQQHRQDTGKQSASRPQPPSHLAPRSAVHRSSSTSPVQHQLRTTSPSHQSTSNHCNDEQARSVADRDSFPIATAAEGVVTPLAPLKAGSVEVMHGTLLLQQQKQAPSHTVDCGAVELQQQKAAFGEYLGATDGSATFAALPARPLPSSQGWRDAAGLRADGLQSDGGGCSETVLSGLVSLPSQKGSGLPPARRRCVSPEKSNPGAVVVCAVNDTFNYETSGGDGNGNGNCDGENSSHIGGDGLCEGKLSAAVVRGPRVMHPTVGETAGARVVGKLEGNLEGSKHGEHMGPWLAAQDLHGGPRTPMVGGAAEAAAVACEALASPAVAVPEASVKVPDLTAEAAAMRPGTHHPADVAVRGSCEVRSDAGGGGGNHSGDSSGDRSCCTYLELNKGLMVGRFALLPQLVLHQSPSVGEDEPTAGMATQGFREEIAAVAAGPNTIMSFDCIGQETTRCLQMGRSQFRQHRSPVEMSKSVRGRGEGSGTGNGSGDGIVASGPYIPVPDCGPSAHSGLRIGAVDVSGRVMMTSPDAGRGKRPISCLGKPLDDEDTCKGAADGESRSFAGTAASISTGNGNSGSGDVQDNSCGVIVGRSSTNAGAAAVDAVNGLGGQLEFCGVNMPHEARVEPWVARKRPRSALAGLFSAFDLAENSQEGEYSQGREAGEEGTERG</sequence>
<feature type="coiled-coil region" evidence="1">
    <location>
        <begin position="431"/>
        <end position="490"/>
    </location>
</feature>
<reference evidence="3" key="1">
    <citation type="journal article" date="2021" name="Proc. Natl. Acad. Sci. U.S.A.">
        <title>Three genomes in the algal genus Volvox reveal the fate of a haploid sex-determining region after a transition to homothallism.</title>
        <authorList>
            <person name="Yamamoto K."/>
            <person name="Hamaji T."/>
            <person name="Kawai-Toyooka H."/>
            <person name="Matsuzaki R."/>
            <person name="Takahashi F."/>
            <person name="Nishimura Y."/>
            <person name="Kawachi M."/>
            <person name="Noguchi H."/>
            <person name="Minakuchi Y."/>
            <person name="Umen J.G."/>
            <person name="Toyoda A."/>
            <person name="Nozaki H."/>
        </authorList>
    </citation>
    <scope>NUCLEOTIDE SEQUENCE</scope>
    <source>
        <strain evidence="3">NIES-3780</strain>
    </source>
</reference>